<evidence type="ECO:0008006" key="4">
    <source>
        <dbReference type="Google" id="ProtNLM"/>
    </source>
</evidence>
<reference evidence="2" key="1">
    <citation type="submission" date="2020-10" db="EMBL/GenBank/DDBJ databases">
        <title>Taxonomic study of unclassified bacteria belonging to the class Ktedonobacteria.</title>
        <authorList>
            <person name="Yabe S."/>
            <person name="Wang C.M."/>
            <person name="Zheng Y."/>
            <person name="Sakai Y."/>
            <person name="Cavaletti L."/>
            <person name="Monciardini P."/>
            <person name="Donadio S."/>
        </authorList>
    </citation>
    <scope>NUCLEOTIDE SEQUENCE</scope>
    <source>
        <strain evidence="2">ID150040</strain>
    </source>
</reference>
<comment type="caution">
    <text evidence="2">The sequence shown here is derived from an EMBL/GenBank/DDBJ whole genome shotgun (WGS) entry which is preliminary data.</text>
</comment>
<evidence type="ECO:0000256" key="1">
    <source>
        <dbReference type="SAM" id="MobiDB-lite"/>
    </source>
</evidence>
<dbReference type="InterPro" id="IPR036188">
    <property type="entry name" value="FAD/NAD-bd_sf"/>
</dbReference>
<dbReference type="PANTHER" id="PTHR43422:SF3">
    <property type="entry name" value="THIAMINE THIAZOLE SYNTHASE"/>
    <property type="match status" value="1"/>
</dbReference>
<accession>A0A8J3IT09</accession>
<dbReference type="RefSeq" id="WP_220210539.1">
    <property type="nucleotide sequence ID" value="NZ_BNJK01000002.1"/>
</dbReference>
<proteinExistence type="predicted"/>
<dbReference type="Proteomes" id="UP000597444">
    <property type="component" value="Unassembled WGS sequence"/>
</dbReference>
<feature type="region of interest" description="Disordered" evidence="1">
    <location>
        <begin position="459"/>
        <end position="488"/>
    </location>
</feature>
<dbReference type="PANTHER" id="PTHR43422">
    <property type="entry name" value="THIAMINE THIAZOLE SYNTHASE"/>
    <property type="match status" value="1"/>
</dbReference>
<evidence type="ECO:0000313" key="3">
    <source>
        <dbReference type="Proteomes" id="UP000597444"/>
    </source>
</evidence>
<keyword evidence="3" id="KW-1185">Reference proteome</keyword>
<sequence>MALRQTLAPMLLGQHAVVIGASMAGLLAAQVLSESFERVTLIERDRLEGMGPRKGVPQGWQTHALLSKGAEVIEALFPDLFPALVEEGAIAADMGADLLWYQFGVGKVRFKSNIRIYSQSRPWLEAQIRQRVARKANVRILDGFEVLQLSPSADARRITGVQIRSVEGVRHTEEMEADLVVDASGRGSQAPRWLKALGYPEVEEAVVKVDVGYTTRTYRRPKELPADWKILVIYCTPPQEQRTGLVQPIEGDRWSVSLSGWLKDYPPSEEAGFLEYARSLPNPALYELIKEAEPLTTAVSYRFAANRRRYYERMSRLPDGFIVLGDALCSFNPVYAQGMTVAAIEVEMLQTCLQQRQQRQRDLAGLPRQFQKAVARTVSAAWMFTTSEDFRYPATEGKRPVGIGLFQWYTRRLLEAAAETPQLALRFYHVMHMLKPPTTLFAPRVLAAVLFRRKAALSTRDGQPVQPEQHNDMEEWATVPTPVEEAHR</sequence>
<dbReference type="AlphaFoldDB" id="A0A8J3IT09"/>
<organism evidence="2 3">
    <name type="scientific">Reticulibacter mediterranei</name>
    <dbReference type="NCBI Taxonomy" id="2778369"/>
    <lineage>
        <taxon>Bacteria</taxon>
        <taxon>Bacillati</taxon>
        <taxon>Chloroflexota</taxon>
        <taxon>Ktedonobacteria</taxon>
        <taxon>Ktedonobacterales</taxon>
        <taxon>Reticulibacteraceae</taxon>
        <taxon>Reticulibacter</taxon>
    </lineage>
</organism>
<gene>
    <name evidence="2" type="ORF">KSF_099810</name>
</gene>
<protein>
    <recommendedName>
        <fullName evidence="4">FAD-binding domain-containing protein</fullName>
    </recommendedName>
</protein>
<dbReference type="SUPFAM" id="SSF51905">
    <property type="entry name" value="FAD/NAD(P)-binding domain"/>
    <property type="match status" value="1"/>
</dbReference>
<evidence type="ECO:0000313" key="2">
    <source>
        <dbReference type="EMBL" id="GHO99933.1"/>
    </source>
</evidence>
<dbReference type="EMBL" id="BNJK01000002">
    <property type="protein sequence ID" value="GHO99933.1"/>
    <property type="molecule type" value="Genomic_DNA"/>
</dbReference>
<name>A0A8J3IT09_9CHLR</name>
<dbReference type="Gene3D" id="3.50.50.60">
    <property type="entry name" value="FAD/NAD(P)-binding domain"/>
    <property type="match status" value="1"/>
</dbReference>